<comment type="caution">
    <text evidence="1">The sequence shown here is derived from an EMBL/GenBank/DDBJ whole genome shotgun (WGS) entry which is preliminary data.</text>
</comment>
<dbReference type="Proteomes" id="UP000251341">
    <property type="component" value="Unassembled WGS sequence"/>
</dbReference>
<dbReference type="AlphaFoldDB" id="A0A315EK14"/>
<keyword evidence="2" id="KW-1185">Reference proteome</keyword>
<dbReference type="RefSeq" id="WP_108358764.1">
    <property type="nucleotide sequence ID" value="NZ_NESP01000001.1"/>
</dbReference>
<evidence type="ECO:0008006" key="3">
    <source>
        <dbReference type="Google" id="ProtNLM"/>
    </source>
</evidence>
<name>A0A315EK14_9BURK</name>
<accession>A0A315EK14</accession>
<organism evidence="1 2">
    <name type="scientific">Limnohabitans curvus</name>
    <dbReference type="NCBI Taxonomy" id="323423"/>
    <lineage>
        <taxon>Bacteria</taxon>
        <taxon>Pseudomonadati</taxon>
        <taxon>Pseudomonadota</taxon>
        <taxon>Betaproteobacteria</taxon>
        <taxon>Burkholderiales</taxon>
        <taxon>Comamonadaceae</taxon>
        <taxon>Limnohabitans</taxon>
    </lineage>
</organism>
<protein>
    <recommendedName>
        <fullName evidence="3">Phasin domain-containing protein</fullName>
    </recommendedName>
</protein>
<evidence type="ECO:0000313" key="1">
    <source>
        <dbReference type="EMBL" id="PUE58236.1"/>
    </source>
</evidence>
<dbReference type="EMBL" id="NESP01000001">
    <property type="protein sequence ID" value="PUE58236.1"/>
    <property type="molecule type" value="Genomic_DNA"/>
</dbReference>
<gene>
    <name evidence="1" type="ORF">B9Z44_00620</name>
</gene>
<evidence type="ECO:0000313" key="2">
    <source>
        <dbReference type="Proteomes" id="UP000251341"/>
    </source>
</evidence>
<proteinExistence type="predicted"/>
<reference evidence="1 2" key="1">
    <citation type="submission" date="2017-04" db="EMBL/GenBank/DDBJ databases">
        <title>Unexpected and diverse lifestyles within the genus Limnohabitans.</title>
        <authorList>
            <person name="Kasalicky V."/>
            <person name="Mehrshad M."/>
            <person name="Andrei S.-A."/>
            <person name="Salcher M."/>
            <person name="Kratochvilova H."/>
            <person name="Simek K."/>
            <person name="Ghai R."/>
        </authorList>
    </citation>
    <scope>NUCLEOTIDE SEQUENCE [LARGE SCALE GENOMIC DNA]</scope>
    <source>
        <strain evidence="1 2">MWH-C5</strain>
    </source>
</reference>
<sequence length="154" mass="16995">MKKFMELAVKENTKMMEKAQARCLDIFQTKNSTAAMQMTSEHMAATANDWIEFALKTNSMGYQEHLAFMNALQKQLIESSESLSSSIDHLPNGSLASSALMLTAFKSALEMSNHVIDSAQAASKRTAELANQSWSAASNHHLIKEAKTPKKQEA</sequence>